<evidence type="ECO:0000313" key="1">
    <source>
        <dbReference type="EMBL" id="EWM20170.1"/>
    </source>
</evidence>
<evidence type="ECO:0000313" key="2">
    <source>
        <dbReference type="Proteomes" id="UP000019335"/>
    </source>
</evidence>
<dbReference type="Proteomes" id="UP000019335">
    <property type="component" value="Unassembled WGS sequence"/>
</dbReference>
<protein>
    <submittedName>
        <fullName evidence="1">Uncharacterized protein</fullName>
    </submittedName>
</protein>
<accession>W7SZ82</accession>
<dbReference type="AlphaFoldDB" id="W7SZ82"/>
<feature type="non-terminal residue" evidence="1">
    <location>
        <position position="1"/>
    </location>
</feature>
<name>W7SZ82_9STRA</name>
<proteinExistence type="predicted"/>
<reference evidence="1 2" key="1">
    <citation type="journal article" date="2014" name="Mol. Plant">
        <title>Chromosome Scale Genome Assembly and Transcriptome Profiling of Nannochloropsis gaditana in Nitrogen Depletion.</title>
        <authorList>
            <person name="Corteggiani Carpinelli E."/>
            <person name="Telatin A."/>
            <person name="Vitulo N."/>
            <person name="Forcato C."/>
            <person name="D'Angelo M."/>
            <person name="Schiavon R."/>
            <person name="Vezzi A."/>
            <person name="Giacometti G.M."/>
            <person name="Morosinotto T."/>
            <person name="Valle G."/>
        </authorList>
    </citation>
    <scope>NUCLEOTIDE SEQUENCE [LARGE SCALE GENOMIC DNA]</scope>
    <source>
        <strain evidence="1 2">B-31</strain>
    </source>
</reference>
<organism evidence="1 2">
    <name type="scientific">Nannochloropsis gaditana</name>
    <dbReference type="NCBI Taxonomy" id="72520"/>
    <lineage>
        <taxon>Eukaryota</taxon>
        <taxon>Sar</taxon>
        <taxon>Stramenopiles</taxon>
        <taxon>Ochrophyta</taxon>
        <taxon>Eustigmatophyceae</taxon>
        <taxon>Eustigmatales</taxon>
        <taxon>Monodopsidaceae</taxon>
        <taxon>Nannochloropsis</taxon>
    </lineage>
</organism>
<sequence length="157" mass="18719">IRGPFGDRTGKNWVFVNGIESLVYEWYPFIRIGHIDRDKGEFVIDRSIQSPLSFLNMRGSTNGILHRNEWWFVTHMVKHRSGRRRIYTNRMVILNFEMSQILRYSLPFTFNSETDIEYCLGLKADNEGLTFGYSVRDKSSWTLQCSWREIEQYFDDV</sequence>
<gene>
    <name evidence="1" type="ORF">Naga_101281g2</name>
</gene>
<keyword evidence="2" id="KW-1185">Reference proteome</keyword>
<dbReference type="EMBL" id="AZIL01003290">
    <property type="protein sequence ID" value="EWM20170.1"/>
    <property type="molecule type" value="Genomic_DNA"/>
</dbReference>
<comment type="caution">
    <text evidence="1">The sequence shown here is derived from an EMBL/GenBank/DDBJ whole genome shotgun (WGS) entry which is preliminary data.</text>
</comment>